<accession>A0A812Q0G4</accession>
<sequence length="162" mass="17006">MKSFDFTSLTNKCQCFPGCAETFLGNTCCPDYKSHCEAGAAPEAQTTATAVTIAGYTTYANAHCSDVKGASELTSTNASPDACAKQCQSNAECEGFTVSSQNSCTLLAGINIPACAASPGKFSTYVKLGPFSNLLLRFSRNYLEATLLFLVGCKSSSGRKKV</sequence>
<evidence type="ECO:0000313" key="1">
    <source>
        <dbReference type="EMBL" id="CAE7371231.1"/>
    </source>
</evidence>
<comment type="caution">
    <text evidence="1">The sequence shown here is derived from an EMBL/GenBank/DDBJ whole genome shotgun (WGS) entry which is preliminary data.</text>
</comment>
<gene>
    <name evidence="1" type="ORF">SPIL2461_LOCUS9014</name>
</gene>
<proteinExistence type="predicted"/>
<dbReference type="Gene3D" id="3.50.4.10">
    <property type="entry name" value="Hepatocyte Growth Factor"/>
    <property type="match status" value="1"/>
</dbReference>
<keyword evidence="2" id="KW-1185">Reference proteome</keyword>
<protein>
    <recommendedName>
        <fullName evidence="3">Apple domain-containing protein</fullName>
    </recommendedName>
</protein>
<dbReference type="AlphaFoldDB" id="A0A812Q0G4"/>
<dbReference type="Proteomes" id="UP000649617">
    <property type="component" value="Unassembled WGS sequence"/>
</dbReference>
<evidence type="ECO:0000313" key="2">
    <source>
        <dbReference type="Proteomes" id="UP000649617"/>
    </source>
</evidence>
<evidence type="ECO:0008006" key="3">
    <source>
        <dbReference type="Google" id="ProtNLM"/>
    </source>
</evidence>
<name>A0A812Q0G4_SYMPI</name>
<dbReference type="OrthoDB" id="406863at2759"/>
<organism evidence="1 2">
    <name type="scientific">Symbiodinium pilosum</name>
    <name type="common">Dinoflagellate</name>
    <dbReference type="NCBI Taxonomy" id="2952"/>
    <lineage>
        <taxon>Eukaryota</taxon>
        <taxon>Sar</taxon>
        <taxon>Alveolata</taxon>
        <taxon>Dinophyceae</taxon>
        <taxon>Suessiales</taxon>
        <taxon>Symbiodiniaceae</taxon>
        <taxon>Symbiodinium</taxon>
    </lineage>
</organism>
<dbReference type="EMBL" id="CAJNIZ010015247">
    <property type="protein sequence ID" value="CAE7371231.1"/>
    <property type="molecule type" value="Genomic_DNA"/>
</dbReference>
<reference evidence="1" key="1">
    <citation type="submission" date="2021-02" db="EMBL/GenBank/DDBJ databases">
        <authorList>
            <person name="Dougan E. K."/>
            <person name="Rhodes N."/>
            <person name="Thang M."/>
            <person name="Chan C."/>
        </authorList>
    </citation>
    <scope>NUCLEOTIDE SEQUENCE</scope>
</reference>